<proteinExistence type="predicted"/>
<evidence type="ECO:0000256" key="5">
    <source>
        <dbReference type="SAM" id="Phobius"/>
    </source>
</evidence>
<keyword evidence="3 5" id="KW-1133">Transmembrane helix</keyword>
<comment type="caution">
    <text evidence="7">The sequence shown here is derived from an EMBL/GenBank/DDBJ whole genome shotgun (WGS) entry which is preliminary data.</text>
</comment>
<protein>
    <recommendedName>
        <fullName evidence="6">MARVEL domain-containing protein</fullName>
    </recommendedName>
</protein>
<feature type="transmembrane region" description="Helical" evidence="5">
    <location>
        <begin position="52"/>
        <end position="74"/>
    </location>
</feature>
<evidence type="ECO:0000313" key="7">
    <source>
        <dbReference type="EMBL" id="KAB7505239.1"/>
    </source>
</evidence>
<evidence type="ECO:0000256" key="2">
    <source>
        <dbReference type="ARBA" id="ARBA00022692"/>
    </source>
</evidence>
<dbReference type="AlphaFoldDB" id="A0A5N5TGC5"/>
<gene>
    <name evidence="7" type="ORF">Anas_02621</name>
</gene>
<comment type="subcellular location">
    <subcellularLocation>
        <location evidence="1">Membrane</location>
        <topology evidence="1">Multi-pass membrane protein</topology>
    </subcellularLocation>
</comment>
<dbReference type="InterPro" id="IPR008253">
    <property type="entry name" value="Marvel"/>
</dbReference>
<dbReference type="Pfam" id="PF01284">
    <property type="entry name" value="MARVEL"/>
    <property type="match status" value="1"/>
</dbReference>
<keyword evidence="2 5" id="KW-0812">Transmembrane</keyword>
<organism evidence="7 8">
    <name type="scientific">Armadillidium nasatum</name>
    <dbReference type="NCBI Taxonomy" id="96803"/>
    <lineage>
        <taxon>Eukaryota</taxon>
        <taxon>Metazoa</taxon>
        <taxon>Ecdysozoa</taxon>
        <taxon>Arthropoda</taxon>
        <taxon>Crustacea</taxon>
        <taxon>Multicrustacea</taxon>
        <taxon>Malacostraca</taxon>
        <taxon>Eumalacostraca</taxon>
        <taxon>Peracarida</taxon>
        <taxon>Isopoda</taxon>
        <taxon>Oniscidea</taxon>
        <taxon>Crinocheta</taxon>
        <taxon>Armadillidiidae</taxon>
        <taxon>Armadillidium</taxon>
    </lineage>
</organism>
<evidence type="ECO:0000259" key="6">
    <source>
        <dbReference type="Pfam" id="PF01284"/>
    </source>
</evidence>
<dbReference type="EMBL" id="SEYY01001546">
    <property type="protein sequence ID" value="KAB7505239.1"/>
    <property type="molecule type" value="Genomic_DNA"/>
</dbReference>
<reference evidence="7 8" key="1">
    <citation type="journal article" date="2019" name="PLoS Biol.">
        <title>Sex chromosomes control vertical transmission of feminizing Wolbachia symbionts in an isopod.</title>
        <authorList>
            <person name="Becking T."/>
            <person name="Chebbi M.A."/>
            <person name="Giraud I."/>
            <person name="Moumen B."/>
            <person name="Laverre T."/>
            <person name="Caubet Y."/>
            <person name="Peccoud J."/>
            <person name="Gilbert C."/>
            <person name="Cordaux R."/>
        </authorList>
    </citation>
    <scope>NUCLEOTIDE SEQUENCE [LARGE SCALE GENOMIC DNA]</scope>
    <source>
        <strain evidence="7">ANa2</strain>
        <tissue evidence="7">Whole body excluding digestive tract and cuticle</tissue>
    </source>
</reference>
<feature type="transmembrane region" description="Helical" evidence="5">
    <location>
        <begin position="12"/>
        <end position="32"/>
    </location>
</feature>
<feature type="domain" description="MARVEL" evidence="6">
    <location>
        <begin position="3"/>
        <end position="157"/>
    </location>
</feature>
<evidence type="ECO:0000256" key="1">
    <source>
        <dbReference type="ARBA" id="ARBA00004141"/>
    </source>
</evidence>
<name>A0A5N5TGC5_9CRUS</name>
<evidence type="ECO:0000313" key="8">
    <source>
        <dbReference type="Proteomes" id="UP000326759"/>
    </source>
</evidence>
<dbReference type="GO" id="GO:0016020">
    <property type="term" value="C:membrane"/>
    <property type="evidence" value="ECO:0007669"/>
    <property type="project" value="UniProtKB-SubCell"/>
</dbReference>
<keyword evidence="8" id="KW-1185">Reference proteome</keyword>
<accession>A0A5N5TGC5</accession>
<sequence length="165" mass="18207">MQVATVPVVTKFIEILFAVVIIGVYYGTHTLFKVKDYELGTDPDNCNAADNFGQFVIIGGLILGIVMIGVTLFLEKSKVFALVVIVYNVIWFVFYLTGAILILSYWSDPTPDLVCFPLALIDKGIDANDSLEKMRNGGITVGSFMLFENVLLIINTISVFIAIKK</sequence>
<keyword evidence="4 5" id="KW-0472">Membrane</keyword>
<evidence type="ECO:0000256" key="3">
    <source>
        <dbReference type="ARBA" id="ARBA00022989"/>
    </source>
</evidence>
<dbReference type="Proteomes" id="UP000326759">
    <property type="component" value="Unassembled WGS sequence"/>
</dbReference>
<feature type="transmembrane region" description="Helical" evidence="5">
    <location>
        <begin position="139"/>
        <end position="163"/>
    </location>
</feature>
<evidence type="ECO:0000256" key="4">
    <source>
        <dbReference type="ARBA" id="ARBA00023136"/>
    </source>
</evidence>
<feature type="transmembrane region" description="Helical" evidence="5">
    <location>
        <begin position="81"/>
        <end position="106"/>
    </location>
</feature>